<dbReference type="GO" id="GO:0004382">
    <property type="term" value="F:GDP phosphatase activity"/>
    <property type="evidence" value="ECO:0007669"/>
    <property type="project" value="TreeGrafter"/>
</dbReference>
<evidence type="ECO:0000256" key="1">
    <source>
        <dbReference type="ARBA" id="ARBA00001913"/>
    </source>
</evidence>
<comment type="cofactor">
    <cofactor evidence="1 6">
        <name>Ca(2+)</name>
        <dbReference type="ChEBI" id="CHEBI:29108"/>
    </cofactor>
</comment>
<organism evidence="7">
    <name type="scientific">Lygus hesperus</name>
    <name type="common">Western plant bug</name>
    <dbReference type="NCBI Taxonomy" id="30085"/>
    <lineage>
        <taxon>Eukaryota</taxon>
        <taxon>Metazoa</taxon>
        <taxon>Ecdysozoa</taxon>
        <taxon>Arthropoda</taxon>
        <taxon>Hexapoda</taxon>
        <taxon>Insecta</taxon>
        <taxon>Pterygota</taxon>
        <taxon>Neoptera</taxon>
        <taxon>Paraneoptera</taxon>
        <taxon>Hemiptera</taxon>
        <taxon>Heteroptera</taxon>
        <taxon>Panheteroptera</taxon>
        <taxon>Cimicomorpha</taxon>
        <taxon>Miridae</taxon>
        <taxon>Mirini</taxon>
        <taxon>Lygus</taxon>
    </lineage>
</organism>
<dbReference type="Pfam" id="PF06079">
    <property type="entry name" value="Apyrase"/>
    <property type="match status" value="1"/>
</dbReference>
<comment type="similarity">
    <text evidence="5">Belongs to the apyrase family.</text>
</comment>
<accession>A0A0A9YBM8</accession>
<protein>
    <submittedName>
        <fullName evidence="7">Apyrase</fullName>
    </submittedName>
</protein>
<evidence type="ECO:0000256" key="2">
    <source>
        <dbReference type="ARBA" id="ARBA00022723"/>
    </source>
</evidence>
<dbReference type="PANTHER" id="PTHR13023:SF3">
    <property type="entry name" value="SOLUBLE CALCIUM-ACTIVATED NUCLEOTIDASE 1"/>
    <property type="match status" value="1"/>
</dbReference>
<dbReference type="AlphaFoldDB" id="A0A0A9YBM8"/>
<keyword evidence="4 6" id="KW-0106">Calcium</keyword>
<evidence type="ECO:0000313" key="7">
    <source>
        <dbReference type="EMBL" id="JAG29021.1"/>
    </source>
</evidence>
<feature type="non-terminal residue" evidence="7">
    <location>
        <position position="105"/>
    </location>
</feature>
<evidence type="ECO:0000256" key="4">
    <source>
        <dbReference type="ARBA" id="ARBA00022837"/>
    </source>
</evidence>
<sequence length="105" mass="11869">TVCDYTGIVYTIRPIAGDIYPRYILADGDGKSTRTFKSEWMAVKDGLLYIGSHGKEWVRNGVIQNYGSEWIKTIDTSGRILSINWGTVYQLLRRNANATFPGYIT</sequence>
<dbReference type="GO" id="GO:0045134">
    <property type="term" value="F:UDP phosphatase activity"/>
    <property type="evidence" value="ECO:0007669"/>
    <property type="project" value="TreeGrafter"/>
</dbReference>
<feature type="binding site" evidence="6">
    <location>
        <position position="39"/>
    </location>
    <ligand>
        <name>Ca(2+)</name>
        <dbReference type="ChEBI" id="CHEBI:29108"/>
    </ligand>
</feature>
<dbReference type="GO" id="GO:0030166">
    <property type="term" value="P:proteoglycan biosynthetic process"/>
    <property type="evidence" value="ECO:0007669"/>
    <property type="project" value="TreeGrafter"/>
</dbReference>
<reference evidence="7" key="2">
    <citation type="submission" date="2014-07" db="EMBL/GenBank/DDBJ databases">
        <authorList>
            <person name="Hull J."/>
        </authorList>
    </citation>
    <scope>NUCLEOTIDE SEQUENCE</scope>
</reference>
<dbReference type="InterPro" id="IPR036258">
    <property type="entry name" value="Apyrase_sf"/>
</dbReference>
<dbReference type="PANTHER" id="PTHR13023">
    <property type="entry name" value="APYRASE"/>
    <property type="match status" value="1"/>
</dbReference>
<dbReference type="EMBL" id="GBHO01014583">
    <property type="protein sequence ID" value="JAG29021.1"/>
    <property type="molecule type" value="Transcribed_RNA"/>
</dbReference>
<evidence type="ECO:0000256" key="3">
    <source>
        <dbReference type="ARBA" id="ARBA00022801"/>
    </source>
</evidence>
<name>A0A0A9YBM8_LYGHE</name>
<feature type="non-terminal residue" evidence="7">
    <location>
        <position position="1"/>
    </location>
</feature>
<gene>
    <name evidence="7" type="primary">APY_1</name>
    <name evidence="7" type="ORF">CM83_105783</name>
</gene>
<dbReference type="Gene3D" id="2.120.10.100">
    <property type="entry name" value="Apyrase"/>
    <property type="match status" value="1"/>
</dbReference>
<proteinExistence type="inferred from homology"/>
<evidence type="ECO:0000256" key="6">
    <source>
        <dbReference type="PIRSR" id="PIRSR609283-1"/>
    </source>
</evidence>
<reference evidence="7" key="1">
    <citation type="journal article" date="2014" name="PLoS ONE">
        <title>Transcriptome-Based Identification of ABC Transporters in the Western Tarnished Plant Bug Lygus hesperus.</title>
        <authorList>
            <person name="Hull J.J."/>
            <person name="Chaney K."/>
            <person name="Geib S.M."/>
            <person name="Fabrick J.A."/>
            <person name="Brent C.S."/>
            <person name="Walsh D."/>
            <person name="Lavine L.C."/>
        </authorList>
    </citation>
    <scope>NUCLEOTIDE SEQUENCE</scope>
</reference>
<keyword evidence="3" id="KW-0378">Hydrolase</keyword>
<dbReference type="GO" id="GO:0005509">
    <property type="term" value="F:calcium ion binding"/>
    <property type="evidence" value="ECO:0007669"/>
    <property type="project" value="InterPro"/>
</dbReference>
<evidence type="ECO:0000256" key="5">
    <source>
        <dbReference type="ARBA" id="ARBA00025738"/>
    </source>
</evidence>
<dbReference type="SUPFAM" id="SSF101887">
    <property type="entry name" value="Apyrase"/>
    <property type="match status" value="1"/>
</dbReference>
<keyword evidence="2 6" id="KW-0479">Metal-binding</keyword>
<dbReference type="InterPro" id="IPR009283">
    <property type="entry name" value="Apyrase"/>
</dbReference>